<keyword evidence="5" id="KW-0479">Metal-binding</keyword>
<dbReference type="GO" id="GO:0031419">
    <property type="term" value="F:cobalamin binding"/>
    <property type="evidence" value="ECO:0007669"/>
    <property type="project" value="InterPro"/>
</dbReference>
<dbReference type="GO" id="GO:0046872">
    <property type="term" value="F:metal ion binding"/>
    <property type="evidence" value="ECO:0007669"/>
    <property type="project" value="UniProtKB-KW"/>
</dbReference>
<keyword evidence="6" id="KW-0408">Iron</keyword>
<evidence type="ECO:0000256" key="2">
    <source>
        <dbReference type="ARBA" id="ARBA00022603"/>
    </source>
</evidence>
<dbReference type="SUPFAM" id="SSF102114">
    <property type="entry name" value="Radical SAM enzymes"/>
    <property type="match status" value="1"/>
</dbReference>
<keyword evidence="7" id="KW-0411">Iron-sulfur</keyword>
<proteinExistence type="predicted"/>
<dbReference type="InterPro" id="IPR058240">
    <property type="entry name" value="rSAM_sf"/>
</dbReference>
<keyword evidence="3" id="KW-0808">Transferase</keyword>
<evidence type="ECO:0000256" key="7">
    <source>
        <dbReference type="ARBA" id="ARBA00023014"/>
    </source>
</evidence>
<keyword evidence="4" id="KW-0949">S-adenosyl-L-methionine</keyword>
<dbReference type="InterPro" id="IPR006158">
    <property type="entry name" value="Cobalamin-bd"/>
</dbReference>
<name>A0A2D3WGJ8_9BACT</name>
<dbReference type="PROSITE" id="PS51918">
    <property type="entry name" value="RADICAL_SAM"/>
    <property type="match status" value="1"/>
</dbReference>
<dbReference type="CDD" id="cd02068">
    <property type="entry name" value="radical_SAM_B12_BD"/>
    <property type="match status" value="1"/>
</dbReference>
<dbReference type="SFLD" id="SFLDG01082">
    <property type="entry name" value="B12-binding_domain_containing"/>
    <property type="match status" value="1"/>
</dbReference>
<keyword evidence="2" id="KW-0489">Methyltransferase</keyword>
<dbReference type="InterPro" id="IPR007197">
    <property type="entry name" value="rSAM"/>
</dbReference>
<dbReference type="EMBL" id="DLUI01000003">
    <property type="protein sequence ID" value="DAB39538.1"/>
    <property type="molecule type" value="Genomic_DNA"/>
</dbReference>
<dbReference type="PROSITE" id="PS51332">
    <property type="entry name" value="B12_BINDING"/>
    <property type="match status" value="1"/>
</dbReference>
<dbReference type="InterPro" id="IPR006638">
    <property type="entry name" value="Elp3/MiaA/NifB-like_rSAM"/>
</dbReference>
<dbReference type="InterPro" id="IPR051198">
    <property type="entry name" value="BchE-like"/>
</dbReference>
<feature type="domain" description="Radical SAM core" evidence="9">
    <location>
        <begin position="152"/>
        <end position="378"/>
    </location>
</feature>
<evidence type="ECO:0000256" key="3">
    <source>
        <dbReference type="ARBA" id="ARBA00022679"/>
    </source>
</evidence>
<dbReference type="GO" id="GO:0051539">
    <property type="term" value="F:4 iron, 4 sulfur cluster binding"/>
    <property type="evidence" value="ECO:0007669"/>
    <property type="project" value="UniProtKB-KW"/>
</dbReference>
<organism evidence="10 11">
    <name type="scientific">Sulfuricurvum kujiense</name>
    <dbReference type="NCBI Taxonomy" id="148813"/>
    <lineage>
        <taxon>Bacteria</taxon>
        <taxon>Pseudomonadati</taxon>
        <taxon>Campylobacterota</taxon>
        <taxon>Epsilonproteobacteria</taxon>
        <taxon>Campylobacterales</taxon>
        <taxon>Sulfurimonadaceae</taxon>
        <taxon>Sulfuricurvum</taxon>
    </lineage>
</organism>
<evidence type="ECO:0000256" key="6">
    <source>
        <dbReference type="ARBA" id="ARBA00023004"/>
    </source>
</evidence>
<dbReference type="Proteomes" id="UP000228859">
    <property type="component" value="Unassembled WGS sequence"/>
</dbReference>
<comment type="caution">
    <text evidence="10">The sequence shown here is derived from an EMBL/GenBank/DDBJ whole genome shotgun (WGS) entry which is preliminary data.</text>
</comment>
<dbReference type="GO" id="GO:0005829">
    <property type="term" value="C:cytosol"/>
    <property type="evidence" value="ECO:0007669"/>
    <property type="project" value="TreeGrafter"/>
</dbReference>
<evidence type="ECO:0000313" key="11">
    <source>
        <dbReference type="Proteomes" id="UP000228859"/>
    </source>
</evidence>
<dbReference type="GO" id="GO:0003824">
    <property type="term" value="F:catalytic activity"/>
    <property type="evidence" value="ECO:0007669"/>
    <property type="project" value="InterPro"/>
</dbReference>
<evidence type="ECO:0000259" key="9">
    <source>
        <dbReference type="PROSITE" id="PS51918"/>
    </source>
</evidence>
<sequence>MKLKRITLIRPNMGDYRSNDALPPLSIAILAARTPSDIEIRFFDDRIESIPEDDTPDLVALSVETFTARRAYEIAKGYRSRGVPVIMGGYHPTLMSDEVLEHADAIVIGDAEECWEKLLNDFKEGNLQQRYSGGNGHSLDDYRINRTIFKGKKYIPVELVQYSRGCRFTCEFCSIDAFYKNSVRVRPVQNIVEEIATLDRKKLLFFVDDNLFSSKKELYALLDAITPLNLRWSCQISIDAARDDALLDRLAESGCIFVLIGFESLSEENLKQMGKSWNKVSGDYLEIVKKFHRRGMAVYGTFVFGYDQDTPELIEKSLAFALEAKLEIANFNPLTPTPGSALYDRLKSEGRLIHELWWQDSSYRYGDAIFSPKAMSHDEFSEKCFEAKKQFYSWNSIAYRLLLSDTKFNLFRFAMVALANIVSRKEVLKKHHRHLGK</sequence>
<dbReference type="SFLD" id="SFLDS00029">
    <property type="entry name" value="Radical_SAM"/>
    <property type="match status" value="1"/>
</dbReference>
<dbReference type="InterPro" id="IPR023404">
    <property type="entry name" value="rSAM_horseshoe"/>
</dbReference>
<dbReference type="RefSeq" id="WP_294896638.1">
    <property type="nucleotide sequence ID" value="NZ_DLUI01000003.1"/>
</dbReference>
<dbReference type="PANTHER" id="PTHR43409">
    <property type="entry name" value="ANAEROBIC MAGNESIUM-PROTOPORPHYRIN IX MONOMETHYL ESTER CYCLASE-RELATED"/>
    <property type="match status" value="1"/>
</dbReference>
<dbReference type="SFLD" id="SFLDG01123">
    <property type="entry name" value="methyltransferase_(Class_B)"/>
    <property type="match status" value="1"/>
</dbReference>
<dbReference type="InterPro" id="IPR034466">
    <property type="entry name" value="Methyltransferase_Class_B"/>
</dbReference>
<evidence type="ECO:0000259" key="8">
    <source>
        <dbReference type="PROSITE" id="PS51332"/>
    </source>
</evidence>
<evidence type="ECO:0000256" key="5">
    <source>
        <dbReference type="ARBA" id="ARBA00022723"/>
    </source>
</evidence>
<dbReference type="Pfam" id="PF02310">
    <property type="entry name" value="B12-binding"/>
    <property type="match status" value="1"/>
</dbReference>
<evidence type="ECO:0000313" key="10">
    <source>
        <dbReference type="EMBL" id="DAB39538.1"/>
    </source>
</evidence>
<dbReference type="AlphaFoldDB" id="A0A2D3WGJ8"/>
<reference evidence="10 11" key="1">
    <citation type="journal article" date="2017" name="Front. Microbiol.">
        <title>Comparative Genomic Analysis of the Class Epsilonproteobacteria and Proposed Reclassification to Epsilonbacteraeota (phyl. nov.).</title>
        <authorList>
            <person name="Waite D.W."/>
            <person name="Vanwonterghem I."/>
            <person name="Rinke C."/>
            <person name="Parks D.H."/>
            <person name="Zhang Y."/>
            <person name="Takai K."/>
            <person name="Sievert S.M."/>
            <person name="Simon J."/>
            <person name="Campbell B.J."/>
            <person name="Hanson T.E."/>
            <person name="Woyke T."/>
            <person name="Klotz M.G."/>
            <person name="Hugenholtz P."/>
        </authorList>
    </citation>
    <scope>NUCLEOTIDE SEQUENCE [LARGE SCALE GENOMIC DNA]</scope>
    <source>
        <strain evidence="10">UBA12443</strain>
    </source>
</reference>
<dbReference type="CDD" id="cd01335">
    <property type="entry name" value="Radical_SAM"/>
    <property type="match status" value="1"/>
</dbReference>
<feature type="domain" description="B12-binding" evidence="8">
    <location>
        <begin position="4"/>
        <end position="129"/>
    </location>
</feature>
<comment type="cofactor">
    <cofactor evidence="1">
        <name>[4Fe-4S] cluster</name>
        <dbReference type="ChEBI" id="CHEBI:49883"/>
    </cofactor>
</comment>
<evidence type="ECO:0000256" key="1">
    <source>
        <dbReference type="ARBA" id="ARBA00001966"/>
    </source>
</evidence>
<dbReference type="PANTHER" id="PTHR43409:SF7">
    <property type="entry name" value="BLL1977 PROTEIN"/>
    <property type="match status" value="1"/>
</dbReference>
<dbReference type="Gene3D" id="3.80.30.20">
    <property type="entry name" value="tm_1862 like domain"/>
    <property type="match status" value="1"/>
</dbReference>
<protein>
    <submittedName>
        <fullName evidence="10">B12-binding domain-containing radical SAM protein</fullName>
    </submittedName>
</protein>
<gene>
    <name evidence="10" type="ORF">CFH83_00195</name>
</gene>
<dbReference type="SMART" id="SM00729">
    <property type="entry name" value="Elp3"/>
    <property type="match status" value="1"/>
</dbReference>
<accession>A0A2D3WGJ8</accession>
<dbReference type="Pfam" id="PF04055">
    <property type="entry name" value="Radical_SAM"/>
    <property type="match status" value="1"/>
</dbReference>
<evidence type="ECO:0000256" key="4">
    <source>
        <dbReference type="ARBA" id="ARBA00022691"/>
    </source>
</evidence>
<dbReference type="Gene3D" id="3.40.50.280">
    <property type="entry name" value="Cobalamin-binding domain"/>
    <property type="match status" value="1"/>
</dbReference>